<keyword evidence="8" id="KW-0418">Kinase</keyword>
<dbReference type="PROSITE" id="PS50113">
    <property type="entry name" value="PAC"/>
    <property type="match status" value="1"/>
</dbReference>
<evidence type="ECO:0000256" key="1">
    <source>
        <dbReference type="ARBA" id="ARBA00000085"/>
    </source>
</evidence>
<dbReference type="Gene3D" id="1.10.287.130">
    <property type="match status" value="1"/>
</dbReference>
<keyword evidence="7 12" id="KW-0812">Transmembrane</keyword>
<dbReference type="PANTHER" id="PTHR43047">
    <property type="entry name" value="TWO-COMPONENT HISTIDINE PROTEIN KINASE"/>
    <property type="match status" value="1"/>
</dbReference>
<dbReference type="SUPFAM" id="SSF55874">
    <property type="entry name" value="ATPase domain of HSP90 chaperone/DNA topoisomerase II/histidine kinase"/>
    <property type="match status" value="1"/>
</dbReference>
<evidence type="ECO:0000313" key="16">
    <source>
        <dbReference type="EMBL" id="SMD12141.1"/>
    </source>
</evidence>
<dbReference type="Pfam" id="PF02518">
    <property type="entry name" value="HATPase_c"/>
    <property type="match status" value="1"/>
</dbReference>
<dbReference type="InterPro" id="IPR003594">
    <property type="entry name" value="HATPase_dom"/>
</dbReference>
<dbReference type="Pfam" id="PF00512">
    <property type="entry name" value="HisKA"/>
    <property type="match status" value="1"/>
</dbReference>
<feature type="domain" description="Histidine kinase" evidence="13">
    <location>
        <begin position="324"/>
        <end position="543"/>
    </location>
</feature>
<dbReference type="SMART" id="SM00387">
    <property type="entry name" value="HATPase_c"/>
    <property type="match status" value="1"/>
</dbReference>
<evidence type="ECO:0000256" key="11">
    <source>
        <dbReference type="ARBA" id="ARBA00023136"/>
    </source>
</evidence>
<evidence type="ECO:0000256" key="10">
    <source>
        <dbReference type="ARBA" id="ARBA00023012"/>
    </source>
</evidence>
<name>A0A1W2ER29_9HYPH</name>
<dbReference type="Pfam" id="PF07694">
    <property type="entry name" value="5TM-5TMR_LYT"/>
    <property type="match status" value="1"/>
</dbReference>
<dbReference type="SMART" id="SM00091">
    <property type="entry name" value="PAS"/>
    <property type="match status" value="1"/>
</dbReference>
<dbReference type="Gene3D" id="3.30.450.20">
    <property type="entry name" value="PAS domain"/>
    <property type="match status" value="1"/>
</dbReference>
<dbReference type="InterPro" id="IPR035965">
    <property type="entry name" value="PAS-like_dom_sf"/>
</dbReference>
<evidence type="ECO:0000256" key="2">
    <source>
        <dbReference type="ARBA" id="ARBA00004651"/>
    </source>
</evidence>
<keyword evidence="6" id="KW-0808">Transferase</keyword>
<evidence type="ECO:0000259" key="14">
    <source>
        <dbReference type="PROSITE" id="PS50112"/>
    </source>
</evidence>
<dbReference type="PANTHER" id="PTHR43047:SF72">
    <property type="entry name" value="OSMOSENSING HISTIDINE PROTEIN KINASE SLN1"/>
    <property type="match status" value="1"/>
</dbReference>
<dbReference type="PRINTS" id="PR00344">
    <property type="entry name" value="BCTRLSENSOR"/>
</dbReference>
<dbReference type="EC" id="2.7.13.3" evidence="3"/>
<feature type="domain" description="PAS" evidence="14">
    <location>
        <begin position="194"/>
        <end position="233"/>
    </location>
</feature>
<evidence type="ECO:0000313" key="17">
    <source>
        <dbReference type="Proteomes" id="UP000192656"/>
    </source>
</evidence>
<dbReference type="InterPro" id="IPR000014">
    <property type="entry name" value="PAS"/>
</dbReference>
<accession>A0A1W2ER29</accession>
<dbReference type="FunFam" id="1.10.287.130:FF:000001">
    <property type="entry name" value="Two-component sensor histidine kinase"/>
    <property type="match status" value="1"/>
</dbReference>
<dbReference type="Proteomes" id="UP000192656">
    <property type="component" value="Unassembled WGS sequence"/>
</dbReference>
<dbReference type="InterPro" id="IPR004358">
    <property type="entry name" value="Sig_transdc_His_kin-like_C"/>
</dbReference>
<dbReference type="InterPro" id="IPR036097">
    <property type="entry name" value="HisK_dim/P_sf"/>
</dbReference>
<reference evidence="16 17" key="1">
    <citation type="submission" date="2017-04" db="EMBL/GenBank/DDBJ databases">
        <authorList>
            <person name="Afonso C.L."/>
            <person name="Miller P.J."/>
            <person name="Scott M.A."/>
            <person name="Spackman E."/>
            <person name="Goraichik I."/>
            <person name="Dimitrov K.M."/>
            <person name="Suarez D.L."/>
            <person name="Swayne D.E."/>
        </authorList>
    </citation>
    <scope>NUCLEOTIDE SEQUENCE [LARGE SCALE GENOMIC DNA]</scope>
    <source>
        <strain evidence="16 17">CGMCC 1.10972</strain>
    </source>
</reference>
<feature type="transmembrane region" description="Helical" evidence="12">
    <location>
        <begin position="131"/>
        <end position="151"/>
    </location>
</feature>
<keyword evidence="9 12" id="KW-1133">Transmembrane helix</keyword>
<dbReference type="CDD" id="cd16922">
    <property type="entry name" value="HATPase_EvgS-ArcB-TorS-like"/>
    <property type="match status" value="1"/>
</dbReference>
<dbReference type="GO" id="GO:0009927">
    <property type="term" value="F:histidine phosphotransfer kinase activity"/>
    <property type="evidence" value="ECO:0007669"/>
    <property type="project" value="TreeGrafter"/>
</dbReference>
<evidence type="ECO:0000256" key="7">
    <source>
        <dbReference type="ARBA" id="ARBA00022692"/>
    </source>
</evidence>
<comment type="subcellular location">
    <subcellularLocation>
        <location evidence="2">Cell membrane</location>
        <topology evidence="2">Multi-pass membrane protein</topology>
    </subcellularLocation>
</comment>
<dbReference type="Gene3D" id="3.30.565.10">
    <property type="entry name" value="Histidine kinase-like ATPase, C-terminal domain"/>
    <property type="match status" value="1"/>
</dbReference>
<keyword evidence="4" id="KW-1003">Cell membrane</keyword>
<dbReference type="SUPFAM" id="SSF55785">
    <property type="entry name" value="PYP-like sensor domain (PAS domain)"/>
    <property type="match status" value="1"/>
</dbReference>
<dbReference type="SMART" id="SM00388">
    <property type="entry name" value="HisKA"/>
    <property type="match status" value="1"/>
</dbReference>
<dbReference type="FunFam" id="3.30.565.10:FF:000006">
    <property type="entry name" value="Sensor histidine kinase WalK"/>
    <property type="match status" value="1"/>
</dbReference>
<evidence type="ECO:0000256" key="9">
    <source>
        <dbReference type="ARBA" id="ARBA00022989"/>
    </source>
</evidence>
<dbReference type="SUPFAM" id="SSF47384">
    <property type="entry name" value="Homodimeric domain of signal transducing histidine kinase"/>
    <property type="match status" value="1"/>
</dbReference>
<dbReference type="InterPro" id="IPR036890">
    <property type="entry name" value="HATPase_C_sf"/>
</dbReference>
<dbReference type="GO" id="GO:0005886">
    <property type="term" value="C:plasma membrane"/>
    <property type="evidence" value="ECO:0007669"/>
    <property type="project" value="UniProtKB-SubCell"/>
</dbReference>
<dbReference type="GO" id="GO:0071555">
    <property type="term" value="P:cell wall organization"/>
    <property type="evidence" value="ECO:0007669"/>
    <property type="project" value="InterPro"/>
</dbReference>
<evidence type="ECO:0000256" key="6">
    <source>
        <dbReference type="ARBA" id="ARBA00022679"/>
    </source>
</evidence>
<organism evidence="16 17">
    <name type="scientific">Fulvimarina manganoxydans</name>
    <dbReference type="NCBI Taxonomy" id="937218"/>
    <lineage>
        <taxon>Bacteria</taxon>
        <taxon>Pseudomonadati</taxon>
        <taxon>Pseudomonadota</taxon>
        <taxon>Alphaproteobacteria</taxon>
        <taxon>Hyphomicrobiales</taxon>
        <taxon>Aurantimonadaceae</taxon>
        <taxon>Fulvimarina</taxon>
    </lineage>
</organism>
<feature type="transmembrane region" description="Helical" evidence="12">
    <location>
        <begin position="42"/>
        <end position="64"/>
    </location>
</feature>
<keyword evidence="5" id="KW-0597">Phosphoprotein</keyword>
<evidence type="ECO:0000256" key="5">
    <source>
        <dbReference type="ARBA" id="ARBA00022553"/>
    </source>
</evidence>
<feature type="transmembrane region" description="Helical" evidence="12">
    <location>
        <begin position="102"/>
        <end position="119"/>
    </location>
</feature>
<dbReference type="PROSITE" id="PS50109">
    <property type="entry name" value="HIS_KIN"/>
    <property type="match status" value="1"/>
</dbReference>
<dbReference type="PROSITE" id="PS50112">
    <property type="entry name" value="PAS"/>
    <property type="match status" value="1"/>
</dbReference>
<evidence type="ECO:0000256" key="12">
    <source>
        <dbReference type="SAM" id="Phobius"/>
    </source>
</evidence>
<dbReference type="InterPro" id="IPR003661">
    <property type="entry name" value="HisK_dim/P_dom"/>
</dbReference>
<proteinExistence type="predicted"/>
<feature type="transmembrane region" description="Helical" evidence="12">
    <location>
        <begin position="76"/>
        <end position="96"/>
    </location>
</feature>
<keyword evidence="10" id="KW-0902">Two-component regulatory system</keyword>
<feature type="domain" description="PAC" evidence="15">
    <location>
        <begin position="268"/>
        <end position="320"/>
    </location>
</feature>
<dbReference type="CDD" id="cd00130">
    <property type="entry name" value="PAS"/>
    <property type="match status" value="1"/>
</dbReference>
<dbReference type="EMBL" id="FWXR01000031">
    <property type="protein sequence ID" value="SMD12141.1"/>
    <property type="molecule type" value="Genomic_DNA"/>
</dbReference>
<dbReference type="CDD" id="cd00082">
    <property type="entry name" value="HisKA"/>
    <property type="match status" value="1"/>
</dbReference>
<dbReference type="InterPro" id="IPR000700">
    <property type="entry name" value="PAS-assoc_C"/>
</dbReference>
<dbReference type="NCBIfam" id="TIGR00229">
    <property type="entry name" value="sensory_box"/>
    <property type="match status" value="1"/>
</dbReference>
<dbReference type="GO" id="GO:0000155">
    <property type="term" value="F:phosphorelay sensor kinase activity"/>
    <property type="evidence" value="ECO:0007669"/>
    <property type="project" value="InterPro"/>
</dbReference>
<dbReference type="Pfam" id="PF08448">
    <property type="entry name" value="PAS_4"/>
    <property type="match status" value="1"/>
</dbReference>
<evidence type="ECO:0000259" key="15">
    <source>
        <dbReference type="PROSITE" id="PS50113"/>
    </source>
</evidence>
<evidence type="ECO:0000256" key="4">
    <source>
        <dbReference type="ARBA" id="ARBA00022475"/>
    </source>
</evidence>
<keyword evidence="11 12" id="KW-0472">Membrane</keyword>
<evidence type="ECO:0000256" key="8">
    <source>
        <dbReference type="ARBA" id="ARBA00022777"/>
    </source>
</evidence>
<evidence type="ECO:0000256" key="3">
    <source>
        <dbReference type="ARBA" id="ARBA00012438"/>
    </source>
</evidence>
<evidence type="ECO:0000259" key="13">
    <source>
        <dbReference type="PROSITE" id="PS50109"/>
    </source>
</evidence>
<protein>
    <recommendedName>
        <fullName evidence="3">histidine kinase</fullName>
        <ecNumber evidence="3">2.7.13.3</ecNumber>
    </recommendedName>
</protein>
<keyword evidence="17" id="KW-1185">Reference proteome</keyword>
<dbReference type="AlphaFoldDB" id="A0A1W2ER29"/>
<dbReference type="STRING" id="937218.SAMN06297251_13121"/>
<dbReference type="InterPro" id="IPR005467">
    <property type="entry name" value="His_kinase_dom"/>
</dbReference>
<gene>
    <name evidence="16" type="ORF">SAMN06297251_13121</name>
</gene>
<dbReference type="InterPro" id="IPR011620">
    <property type="entry name" value="Sig_transdc_His_kinase_LytS_TM"/>
</dbReference>
<sequence length="557" mass="59411">MSLWQALLANLALAALVMLALDYALGLTTRWNATLGSCAKGGLLGLGAIGMMVVLPTLVGGALLDLRSIFVAASSFVFGPLAGLVSTAIAVLARLVLGGETANVGVGNIVMAALAGMAARRFSAGQIAPRWALLIFALAVTATNLATYFLLPLNMAVALLERTGPAYLSLSFLGALFIGSSIRAMEGRRALETSNMIYRKMVEQLPDALNFKDAKGRFVVANPATARLVGVEEVSDLIGKTDFDFHPEDLAQRYRADEVSLLGSREATRLEQPALLENGRPGWLATLKAPLIDDQGRVAGLITHNRDITEERANAEVKNEFLSVVSHELRTPLTSIKGSLGLLSSERFGPIDPKAANLLQIAQVNSDRLLRLVNDLLDMETIDRGKLKVVIQPTRLEDAVRQAVAEVKGYLVEKGVTITVENTCKGAVVAVDPDRFQQVLGNLLSNAMKFSPAQSVVTIRLADLDGTARMSVVDHGPGIPKDFQSRLFKKFEQAASGPKRKSGGTGLGLSITKSIVEAMNGRITFETADGQGTTFHVDLPLYDALAAKRGRTQATAA</sequence>
<dbReference type="InterPro" id="IPR013656">
    <property type="entry name" value="PAS_4"/>
</dbReference>
<comment type="catalytic activity">
    <reaction evidence="1">
        <text>ATP + protein L-histidine = ADP + protein N-phospho-L-histidine.</text>
        <dbReference type="EC" id="2.7.13.3"/>
    </reaction>
</comment>